<name>A0AAV4M9W0_CAEEX</name>
<evidence type="ECO:0000313" key="1">
    <source>
        <dbReference type="EMBL" id="GIX68625.1"/>
    </source>
</evidence>
<dbReference type="Proteomes" id="UP001054945">
    <property type="component" value="Unassembled WGS sequence"/>
</dbReference>
<keyword evidence="2" id="KW-1185">Reference proteome</keyword>
<sequence>MIPEIRLLNRTVSQKGTFSSLKVNGYAKICFNCKLPKSLISQGTDNRFTVIWERTMQCLVKGVSVTRFLIAHRTVRVSLGK</sequence>
<protein>
    <submittedName>
        <fullName evidence="1">Uncharacterized protein</fullName>
    </submittedName>
</protein>
<accession>A0AAV4M9W0</accession>
<evidence type="ECO:0000313" key="2">
    <source>
        <dbReference type="Proteomes" id="UP001054945"/>
    </source>
</evidence>
<gene>
    <name evidence="1" type="ORF">CEXT_648731</name>
</gene>
<comment type="caution">
    <text evidence="1">The sequence shown here is derived from an EMBL/GenBank/DDBJ whole genome shotgun (WGS) entry which is preliminary data.</text>
</comment>
<proteinExistence type="predicted"/>
<dbReference type="EMBL" id="BPLR01019508">
    <property type="protein sequence ID" value="GIX68625.1"/>
    <property type="molecule type" value="Genomic_DNA"/>
</dbReference>
<reference evidence="1 2" key="1">
    <citation type="submission" date="2021-06" db="EMBL/GenBank/DDBJ databases">
        <title>Caerostris extrusa draft genome.</title>
        <authorList>
            <person name="Kono N."/>
            <person name="Arakawa K."/>
        </authorList>
    </citation>
    <scope>NUCLEOTIDE SEQUENCE [LARGE SCALE GENOMIC DNA]</scope>
</reference>
<organism evidence="1 2">
    <name type="scientific">Caerostris extrusa</name>
    <name type="common">Bark spider</name>
    <name type="synonym">Caerostris bankana</name>
    <dbReference type="NCBI Taxonomy" id="172846"/>
    <lineage>
        <taxon>Eukaryota</taxon>
        <taxon>Metazoa</taxon>
        <taxon>Ecdysozoa</taxon>
        <taxon>Arthropoda</taxon>
        <taxon>Chelicerata</taxon>
        <taxon>Arachnida</taxon>
        <taxon>Araneae</taxon>
        <taxon>Araneomorphae</taxon>
        <taxon>Entelegynae</taxon>
        <taxon>Araneoidea</taxon>
        <taxon>Araneidae</taxon>
        <taxon>Caerostris</taxon>
    </lineage>
</organism>
<dbReference type="AlphaFoldDB" id="A0AAV4M9W0"/>